<keyword evidence="1" id="KW-0479">Metal-binding</keyword>
<reference evidence="7" key="1">
    <citation type="submission" date="2018-05" db="EMBL/GenBank/DDBJ databases">
        <title>Draft genome sequence of Stemphylium lycopersici strain CIDEFI 213.</title>
        <authorList>
            <person name="Medina R."/>
            <person name="Franco M.E.E."/>
            <person name="Lucentini C.G."/>
            <person name="Saparrat M.C.N."/>
            <person name="Balatti P.A."/>
        </authorList>
    </citation>
    <scope>NUCLEOTIDE SEQUENCE [LARGE SCALE GENOMIC DNA]</scope>
    <source>
        <strain evidence="7">CIDEFI 213</strain>
    </source>
</reference>
<dbReference type="EMBL" id="QGDH01000052">
    <property type="protein sequence ID" value="RAR12151.1"/>
    <property type="molecule type" value="Genomic_DNA"/>
</dbReference>
<protein>
    <submittedName>
        <fullName evidence="6">Mynd finger family protein</fullName>
    </submittedName>
</protein>
<evidence type="ECO:0000313" key="6">
    <source>
        <dbReference type="EMBL" id="RAR12151.1"/>
    </source>
</evidence>
<proteinExistence type="predicted"/>
<dbReference type="InterPro" id="IPR002893">
    <property type="entry name" value="Znf_MYND"/>
</dbReference>
<dbReference type="Pfam" id="PF01753">
    <property type="entry name" value="zf-MYND"/>
    <property type="match status" value="1"/>
</dbReference>
<gene>
    <name evidence="6" type="ORF">DDE83_004280</name>
</gene>
<dbReference type="GO" id="GO:0008270">
    <property type="term" value="F:zinc ion binding"/>
    <property type="evidence" value="ECO:0007669"/>
    <property type="project" value="UniProtKB-KW"/>
</dbReference>
<dbReference type="AlphaFoldDB" id="A0A364N4Y4"/>
<evidence type="ECO:0000313" key="7">
    <source>
        <dbReference type="Proteomes" id="UP000249619"/>
    </source>
</evidence>
<dbReference type="PROSITE" id="PS50865">
    <property type="entry name" value="ZF_MYND_2"/>
    <property type="match status" value="1"/>
</dbReference>
<comment type="caution">
    <text evidence="6">The sequence shown here is derived from an EMBL/GenBank/DDBJ whole genome shotgun (WGS) entry which is preliminary data.</text>
</comment>
<keyword evidence="3" id="KW-0862">Zinc</keyword>
<name>A0A364N4Y4_STELY</name>
<feature type="domain" description="MYND-type" evidence="5">
    <location>
        <begin position="17"/>
        <end position="55"/>
    </location>
</feature>
<dbReference type="Pfam" id="PF14737">
    <property type="entry name" value="DUF4470"/>
    <property type="match status" value="1"/>
</dbReference>
<dbReference type="Gene3D" id="6.10.140.2220">
    <property type="match status" value="1"/>
</dbReference>
<dbReference type="STRING" id="183478.A0A364N4Y4"/>
<evidence type="ECO:0000256" key="4">
    <source>
        <dbReference type="PROSITE-ProRule" id="PRU00134"/>
    </source>
</evidence>
<evidence type="ECO:0000259" key="5">
    <source>
        <dbReference type="PROSITE" id="PS50865"/>
    </source>
</evidence>
<accession>A0A364N4Y4</accession>
<dbReference type="InterPro" id="IPR027974">
    <property type="entry name" value="DUF4470"/>
</dbReference>
<evidence type="ECO:0000256" key="3">
    <source>
        <dbReference type="ARBA" id="ARBA00022833"/>
    </source>
</evidence>
<evidence type="ECO:0000256" key="2">
    <source>
        <dbReference type="ARBA" id="ARBA00022771"/>
    </source>
</evidence>
<sequence length="557" mass="62924">MAAQTVDLSAFLNPPLCANTDRTIHGNVSPCERKAAMYCGKACQKADWRLHKTACKGEHLKETWQPRFFVERRFPSFMSKSQSAFNLDPFGSAQYLWGNIPAVDMLNAGENEGMEEITRRNIALLFAASGDLRNVVKTVTGLPKDYAGECLVAINDWNFCITARNAMILLTAMHFNPETAVPIIMHLWYSVLLPTSVYHALQDSILPYVKDVCDEIAGKADDSQQAKTFKTGNCSVRIVLKRREWVELAEMFKQSKWLSLSTAMQLRQATTMAPQRIDYVDKSLQKMLPARRTCAWKFRLEGLLLPYGTSRKDFVFPNPQVKTNKISFRLFAVDATKLPDYLGDTQFDRIEVSNICDRGYVGVDRTLQTFSPMLKSRTENPHATLLMLFLNAVREEESFLSSDSKTKTAPAPDARRVQNIKKFLPHIDPGVVDLVMGQTTPSSPGRTFILDVTMISSAMRMFDNFDDCFNGFLECPDPIKVASMDTLTQAHGMKVKTQHTIIKPWPYRVTNNTTKEEFSSMLSESTTGDERYMEFEKLEEESTPGASTLSQLGLDYM</sequence>
<dbReference type="SUPFAM" id="SSF144232">
    <property type="entry name" value="HIT/MYND zinc finger-like"/>
    <property type="match status" value="1"/>
</dbReference>
<keyword evidence="2 4" id="KW-0863">Zinc-finger</keyword>
<dbReference type="Proteomes" id="UP000249619">
    <property type="component" value="Unassembled WGS sequence"/>
</dbReference>
<keyword evidence="7" id="KW-1185">Reference proteome</keyword>
<evidence type="ECO:0000256" key="1">
    <source>
        <dbReference type="ARBA" id="ARBA00022723"/>
    </source>
</evidence>
<organism evidence="6 7">
    <name type="scientific">Stemphylium lycopersici</name>
    <name type="common">Tomato gray leaf spot disease fungus</name>
    <name type="synonym">Thyrospora lycopersici</name>
    <dbReference type="NCBI Taxonomy" id="183478"/>
    <lineage>
        <taxon>Eukaryota</taxon>
        <taxon>Fungi</taxon>
        <taxon>Dikarya</taxon>
        <taxon>Ascomycota</taxon>
        <taxon>Pezizomycotina</taxon>
        <taxon>Dothideomycetes</taxon>
        <taxon>Pleosporomycetidae</taxon>
        <taxon>Pleosporales</taxon>
        <taxon>Pleosporineae</taxon>
        <taxon>Pleosporaceae</taxon>
        <taxon>Stemphylium</taxon>
    </lineage>
</organism>